<evidence type="ECO:0000256" key="6">
    <source>
        <dbReference type="SAM" id="MobiDB-lite"/>
    </source>
</evidence>
<evidence type="ECO:0000313" key="7">
    <source>
        <dbReference type="EMBL" id="CAG03761.1"/>
    </source>
</evidence>
<dbReference type="Gene3D" id="1.20.58.60">
    <property type="match status" value="1"/>
</dbReference>
<reference evidence="7" key="1">
    <citation type="journal article" date="2004" name="Nature">
        <title>Genome duplication in the teleost fish Tetraodon nigroviridis reveals the early vertebrate proto-karyotype.</title>
        <authorList>
            <person name="Jaillon O."/>
            <person name="Aury J.-M."/>
            <person name="Brunet F."/>
            <person name="Petit J.-L."/>
            <person name="Stange-Thomann N."/>
            <person name="Mauceli E."/>
            <person name="Bouneau L."/>
            <person name="Fischer C."/>
            <person name="Ozouf-Costaz C."/>
            <person name="Bernot A."/>
            <person name="Nicaud S."/>
            <person name="Jaffe D."/>
            <person name="Fisher S."/>
            <person name="Lutfalla G."/>
            <person name="Dossat C."/>
            <person name="Segurens B."/>
            <person name="Dasilva C."/>
            <person name="Salanoubat M."/>
            <person name="Levy M."/>
            <person name="Boudet N."/>
            <person name="Castellano S."/>
            <person name="Anthouard V."/>
            <person name="Jubin C."/>
            <person name="Castelli V."/>
            <person name="Katinka M."/>
            <person name="Vacherie B."/>
            <person name="Biemont C."/>
            <person name="Skalli Z."/>
            <person name="Cattolico L."/>
            <person name="Poulain J."/>
            <person name="De Berardinis V."/>
            <person name="Cruaud C."/>
            <person name="Duprat S."/>
            <person name="Brottier P."/>
            <person name="Coutanceau J.-P."/>
            <person name="Gouzy J."/>
            <person name="Parra G."/>
            <person name="Lardier G."/>
            <person name="Chapple C."/>
            <person name="McKernan K.J."/>
            <person name="McEwan P."/>
            <person name="Bosak S."/>
            <person name="Kellis M."/>
            <person name="Volff J.-N."/>
            <person name="Guigo R."/>
            <person name="Zody M.C."/>
            <person name="Mesirov J."/>
            <person name="Lindblad-Toh K."/>
            <person name="Birren B."/>
            <person name="Nusbaum C."/>
            <person name="Kahn D."/>
            <person name="Robinson-Rechavi M."/>
            <person name="Laudet V."/>
            <person name="Schachter V."/>
            <person name="Quetier F."/>
            <person name="Saurin W."/>
            <person name="Scarpelli C."/>
            <person name="Wincker P."/>
            <person name="Lander E.S."/>
            <person name="Weissenbach J."/>
            <person name="Roest Crollius H."/>
        </authorList>
    </citation>
    <scope>NUCLEOTIDE SEQUENCE [LARGE SCALE GENOMIC DNA]</scope>
</reference>
<comment type="subcellular location">
    <subcellularLocation>
        <location evidence="1">Endomembrane system</location>
    </subcellularLocation>
</comment>
<dbReference type="PANTHER" id="PTHR14514">
    <property type="entry name" value="PKA ANCHORING PROTEIN"/>
    <property type="match status" value="1"/>
</dbReference>
<feature type="compositionally biased region" description="Pro residues" evidence="6">
    <location>
        <begin position="91"/>
        <end position="109"/>
    </location>
</feature>
<evidence type="ECO:0000256" key="5">
    <source>
        <dbReference type="SAM" id="Coils"/>
    </source>
</evidence>
<evidence type="ECO:0000256" key="1">
    <source>
        <dbReference type="ARBA" id="ARBA00004308"/>
    </source>
</evidence>
<keyword evidence="3" id="KW-0677">Repeat</keyword>
<reference evidence="7" key="2">
    <citation type="submission" date="2004-02" db="EMBL/GenBank/DDBJ databases">
        <authorList>
            <consortium name="Genoscope"/>
            <consortium name="Whitehead Institute Centre for Genome Research"/>
        </authorList>
    </citation>
    <scope>NUCLEOTIDE SEQUENCE</scope>
</reference>
<dbReference type="SUPFAM" id="SSF46966">
    <property type="entry name" value="Spectrin repeat"/>
    <property type="match status" value="1"/>
</dbReference>
<feature type="region of interest" description="Disordered" evidence="6">
    <location>
        <begin position="134"/>
        <end position="162"/>
    </location>
</feature>
<sequence>MQRDAIEGRLLTCQEIFLQIEQKRPDPQPERPLAARLQRSSSFQEVFSSPRNKLLRQSSLQQQKELELQLSEQRGLTRALALQGRTARLCSPPPEEPPQALPRPAPSGDPDPWSELHHQFLTLEKNWLLPPSEEARYPDDALPPKVADSFSADGGAQRGSEAQTVEELQDLITHLRGLRAAAAESQEELEPQPGVCCHGDQVRSGSELQSHLQQLVRGLKDLLALGRERLAAGPEEELRDRARLAQRRSGHMFLDHRFRVLQYLSQRVPESAPQGWEGALAGLQDEVTQLQQRGLEKVTTMERILEVWSQWDEDSAWTHSLLTTFQTSFPRRHQEEDSEEQISKKLSAYQEICRVLENNRARLGRMLEAGLWLQEAGCSEVGVSTNNLNARWKTLYQTSEQEHSQLEKRWKMRRRFDRDFNALVEWMGGARQVIDTWPPLEKVDVDQVQKLLVQSVDLAKDLEAKSGLMAAVVGAGAQMVQLREEDEGGESPDWAQARLQSRLRQVELDWSRLLAEVPAFRTALTERCAKSSSQQEALQRLQTWMDSAETRLEEVLSQAETGGAEPSRQLKECRVKKTRQNKQTVEQKAALNRQVQEVQQELRSRAEQEVRLQQISCWISRQNRWIHAARTPSSRAELRRSRAACQAHADLHQQLQRLHQETSSLSSDWDQLGGAVPALGGVLGPAAAGLLAERVDKERDRWDAGVPPSCSVDRALHRRLCSRRLRTLQADAAATELLRTADLLQSDLQEALEASRTLTDLLEPPAASLVQSELRLWSRDLQETSWNLNLELGQLQVRTDHHACASLSQI</sequence>
<dbReference type="AlphaFoldDB" id="Q4S6H1"/>
<protein>
    <submittedName>
        <fullName evidence="7">Chromosome 10 SCAF14728, whole genome shotgun sequence</fullName>
    </submittedName>
</protein>
<feature type="coiled-coil region" evidence="5">
    <location>
        <begin position="581"/>
        <end position="608"/>
    </location>
</feature>
<keyword evidence="5" id="KW-0175">Coiled coil</keyword>
<evidence type="ECO:0000256" key="4">
    <source>
        <dbReference type="ARBA" id="ARBA00023136"/>
    </source>
</evidence>
<proteinExistence type="predicted"/>
<dbReference type="PANTHER" id="PTHR14514:SF4">
    <property type="entry name" value="NESPRIN-2"/>
    <property type="match status" value="1"/>
</dbReference>
<name>Q4S6H1_TETNG</name>
<evidence type="ECO:0000256" key="3">
    <source>
        <dbReference type="ARBA" id="ARBA00022737"/>
    </source>
</evidence>
<dbReference type="EMBL" id="CAAE01014728">
    <property type="protein sequence ID" value="CAG03761.1"/>
    <property type="molecule type" value="Genomic_DNA"/>
</dbReference>
<accession>Q4S6H1</accession>
<dbReference type="OrthoDB" id="8942860at2759"/>
<feature type="region of interest" description="Disordered" evidence="6">
    <location>
        <begin position="88"/>
        <end position="115"/>
    </location>
</feature>
<keyword evidence="2" id="KW-0597">Phosphoprotein</keyword>
<keyword evidence="4" id="KW-0472">Membrane</keyword>
<gene>
    <name evidence="7" type="ORF">GSTENG00023293001</name>
</gene>
<dbReference type="KEGG" id="tng:GSTEN00023293G001"/>
<organism evidence="7">
    <name type="scientific">Tetraodon nigroviridis</name>
    <name type="common">Spotted green pufferfish</name>
    <name type="synonym">Chelonodon nigroviridis</name>
    <dbReference type="NCBI Taxonomy" id="99883"/>
    <lineage>
        <taxon>Eukaryota</taxon>
        <taxon>Metazoa</taxon>
        <taxon>Chordata</taxon>
        <taxon>Craniata</taxon>
        <taxon>Vertebrata</taxon>
        <taxon>Euteleostomi</taxon>
        <taxon>Actinopterygii</taxon>
        <taxon>Neopterygii</taxon>
        <taxon>Teleostei</taxon>
        <taxon>Neoteleostei</taxon>
        <taxon>Acanthomorphata</taxon>
        <taxon>Eupercaria</taxon>
        <taxon>Tetraodontiformes</taxon>
        <taxon>Tetradontoidea</taxon>
        <taxon>Tetraodontidae</taxon>
        <taxon>Tetraodon</taxon>
    </lineage>
</organism>
<evidence type="ECO:0000256" key="2">
    <source>
        <dbReference type="ARBA" id="ARBA00022553"/>
    </source>
</evidence>